<dbReference type="InterPro" id="IPR010998">
    <property type="entry name" value="Integrase_recombinase_N"/>
</dbReference>
<gene>
    <name evidence="4" type="ORF">XFHB_08860</name>
</gene>
<sequence>MRPKSSHRDLPPRMLRRIRFMKSGKVWESFYYNGRTAEGRRIEIPLGRDLNEAKRKWAALECKEAPAETGLLRFVFDRYEREIIPLKAPVTQRVNRGFLTTLRKVFDVVNIDNVTPQHIAQYRDKRRLRTPVQANREISLFSHIWNMAREWGYTEKENPVKGVRKNKETPRDFYADDAVWMAVYAKASEELRDAMDLSYLTGQRPADILKMRFTDIKDGALEVQQNKTGKKLRILLERSGVRTELGKVIDRIKTRERKVFSVSLVATPNGTPLNKQTLPSRFNSARAGAAKAAYETGDTDLAKRINAFQFRDIRPKAASELPLEHASKLLGHTKQDITEKVYRRVGEVVEPTK</sequence>
<organism evidence="4 5">
    <name type="scientific">Xylella fastidiosa</name>
    <dbReference type="NCBI Taxonomy" id="2371"/>
    <lineage>
        <taxon>Bacteria</taxon>
        <taxon>Pseudomonadati</taxon>
        <taxon>Pseudomonadota</taxon>
        <taxon>Gammaproteobacteria</taxon>
        <taxon>Lysobacterales</taxon>
        <taxon>Lysobacteraceae</taxon>
        <taxon>Xylella</taxon>
    </lineage>
</organism>
<evidence type="ECO:0000313" key="4">
    <source>
        <dbReference type="EMBL" id="ALR06935.1"/>
    </source>
</evidence>
<evidence type="ECO:0000259" key="3">
    <source>
        <dbReference type="Pfam" id="PF00589"/>
    </source>
</evidence>
<dbReference type="GO" id="GO:0003677">
    <property type="term" value="F:DNA binding"/>
    <property type="evidence" value="ECO:0007669"/>
    <property type="project" value="UniProtKB-KW"/>
</dbReference>
<evidence type="ECO:0000256" key="2">
    <source>
        <dbReference type="ARBA" id="ARBA00023172"/>
    </source>
</evidence>
<dbReference type="InterPro" id="IPR002104">
    <property type="entry name" value="Integrase_catalytic"/>
</dbReference>
<dbReference type="GO" id="GO:0006310">
    <property type="term" value="P:DNA recombination"/>
    <property type="evidence" value="ECO:0007669"/>
    <property type="project" value="UniProtKB-KW"/>
</dbReference>
<name>A0ABC8AEH0_XYLFS</name>
<dbReference type="InterPro" id="IPR011010">
    <property type="entry name" value="DNA_brk_join_enz"/>
</dbReference>
<dbReference type="Pfam" id="PF00589">
    <property type="entry name" value="Phage_integrase"/>
    <property type="match status" value="1"/>
</dbReference>
<dbReference type="KEGG" id="xfh:XFHB_08860"/>
<protein>
    <submittedName>
        <fullName evidence="4">Tyrosine-type recombinase/integrase</fullName>
    </submittedName>
</protein>
<dbReference type="Gene3D" id="1.10.443.10">
    <property type="entry name" value="Intergrase catalytic core"/>
    <property type="match status" value="1"/>
</dbReference>
<dbReference type="RefSeq" id="WP_088578223.1">
    <property type="nucleotide sequence ID" value="NZ_CP009885.1"/>
</dbReference>
<keyword evidence="1" id="KW-0238">DNA-binding</keyword>
<dbReference type="Proteomes" id="UP000196980">
    <property type="component" value="Chromosome"/>
</dbReference>
<reference evidence="5" key="1">
    <citation type="submission" date="2014-11" db="EMBL/GenBank/DDBJ databases">
        <title>Xylella fastidiosa Hib4 Genome Sequencing.</title>
        <authorList>
            <person name="Pierry P.M."/>
            <person name="da Silva A.M."/>
        </authorList>
    </citation>
    <scope>NUCLEOTIDE SEQUENCE [LARGE SCALE GENOMIC DNA]</scope>
    <source>
        <strain evidence="5">Hib4</strain>
    </source>
</reference>
<keyword evidence="2" id="KW-0233">DNA recombination</keyword>
<dbReference type="InterPro" id="IPR013762">
    <property type="entry name" value="Integrase-like_cat_sf"/>
</dbReference>
<evidence type="ECO:0000256" key="1">
    <source>
        <dbReference type="ARBA" id="ARBA00023125"/>
    </source>
</evidence>
<dbReference type="Gene3D" id="1.10.150.130">
    <property type="match status" value="1"/>
</dbReference>
<dbReference type="EMBL" id="CP009885">
    <property type="protein sequence ID" value="ALR06935.1"/>
    <property type="molecule type" value="Genomic_DNA"/>
</dbReference>
<dbReference type="SUPFAM" id="SSF56349">
    <property type="entry name" value="DNA breaking-rejoining enzymes"/>
    <property type="match status" value="1"/>
</dbReference>
<proteinExistence type="predicted"/>
<dbReference type="AlphaFoldDB" id="A0ABC8AEH0"/>
<evidence type="ECO:0000313" key="5">
    <source>
        <dbReference type="Proteomes" id="UP000196980"/>
    </source>
</evidence>
<accession>A0ABC8AEH0</accession>
<feature type="domain" description="Tyr recombinase" evidence="3">
    <location>
        <begin position="186"/>
        <end position="345"/>
    </location>
</feature>